<evidence type="ECO:0000313" key="6">
    <source>
        <dbReference type="Proteomes" id="UP000230775"/>
    </source>
</evidence>
<comment type="caution">
    <text evidence="5">The sequence shown here is derived from an EMBL/GenBank/DDBJ whole genome shotgun (WGS) entry which is preliminary data.</text>
</comment>
<dbReference type="PROSITE" id="PS51257">
    <property type="entry name" value="PROKAR_LIPOPROTEIN"/>
    <property type="match status" value="1"/>
</dbReference>
<name>A0A2H0WQX2_9BACT</name>
<dbReference type="PANTHER" id="PTHR30290">
    <property type="entry name" value="PERIPLASMIC BINDING COMPONENT OF ABC TRANSPORTER"/>
    <property type="match status" value="1"/>
</dbReference>
<dbReference type="GO" id="GO:1904680">
    <property type="term" value="F:peptide transmembrane transporter activity"/>
    <property type="evidence" value="ECO:0007669"/>
    <property type="project" value="TreeGrafter"/>
</dbReference>
<dbReference type="Gene3D" id="3.90.76.10">
    <property type="entry name" value="Dipeptide-binding Protein, Domain 1"/>
    <property type="match status" value="1"/>
</dbReference>
<dbReference type="Gene3D" id="3.10.105.10">
    <property type="entry name" value="Dipeptide-binding Protein, Domain 3"/>
    <property type="match status" value="1"/>
</dbReference>
<proteinExistence type="inferred from homology"/>
<dbReference type="GO" id="GO:0015833">
    <property type="term" value="P:peptide transport"/>
    <property type="evidence" value="ECO:0007669"/>
    <property type="project" value="TreeGrafter"/>
</dbReference>
<dbReference type="Proteomes" id="UP000230775">
    <property type="component" value="Unassembled WGS sequence"/>
</dbReference>
<dbReference type="GO" id="GO:0042597">
    <property type="term" value="C:periplasmic space"/>
    <property type="evidence" value="ECO:0007669"/>
    <property type="project" value="UniProtKB-ARBA"/>
</dbReference>
<dbReference type="PANTHER" id="PTHR30290:SF9">
    <property type="entry name" value="OLIGOPEPTIDE-BINDING PROTEIN APPA"/>
    <property type="match status" value="1"/>
</dbReference>
<evidence type="ECO:0000259" key="4">
    <source>
        <dbReference type="Pfam" id="PF00496"/>
    </source>
</evidence>
<reference evidence="6" key="1">
    <citation type="submission" date="2017-09" db="EMBL/GenBank/DDBJ databases">
        <title>Depth-based differentiation of microbial function through sediment-hosted aquifers and enrichment of novel symbionts in the deep terrestrial subsurface.</title>
        <authorList>
            <person name="Probst A.J."/>
            <person name="Ladd B."/>
            <person name="Jarett J.K."/>
            <person name="Geller-Mcgrath D.E."/>
            <person name="Sieber C.M.K."/>
            <person name="Emerson J.B."/>
            <person name="Anantharaman K."/>
            <person name="Thomas B.C."/>
            <person name="Malmstrom R."/>
            <person name="Stieglmeier M."/>
            <person name="Klingl A."/>
            <person name="Woyke T."/>
            <person name="Ryan C.M."/>
            <person name="Banfield J.F."/>
        </authorList>
    </citation>
    <scope>NUCLEOTIDE SEQUENCE [LARGE SCALE GENOMIC DNA]</scope>
</reference>
<keyword evidence="2" id="KW-0813">Transport</keyword>
<organism evidence="5 6">
    <name type="scientific">Candidatus Shapirobacteria bacterium CG09_land_8_20_14_0_10_39_12</name>
    <dbReference type="NCBI Taxonomy" id="1974885"/>
    <lineage>
        <taxon>Bacteria</taxon>
        <taxon>Candidatus Shapironibacteriota</taxon>
    </lineage>
</organism>
<dbReference type="AlphaFoldDB" id="A0A2H0WQX2"/>
<gene>
    <name evidence="5" type="ORF">COT64_03155</name>
</gene>
<dbReference type="GO" id="GO:0043190">
    <property type="term" value="C:ATP-binding cassette (ABC) transporter complex"/>
    <property type="evidence" value="ECO:0007669"/>
    <property type="project" value="InterPro"/>
</dbReference>
<sequence length="539" mass="61539">MKLIKKIFYSFTSREKKCFIVAFIVFFLSCFTSVGLAIKDKSQVVPVEGGSFKEGIIGQPIAINPVISSNPVDEDISALVYSRLFPMLQSYDVSQGGRLYTLKLKEGLKWDDGEPLTSDDVVFTINAIQDSESRSPLAKNFQGAIVERQSQIQIQLTLPAPYVFFLDNIKNLSIIPRHIFGSIPFANLRLSSYNLEPVGSGPYRFKDFSKRKDGFITEYHLVRNESFFGQKPFIKDFYFEFFENQDGVLSALKYRRIQGFGSLNPLDAKIESLGSVAVNKIPMPRYYAVFFNQNNNSLLKEKKFRLALSYAVDRNRIIKEVFDGEAKEVYGPFLNSFQNEESIESGYKPDEAKALFNDVVLNKKIDKAELKIIVPKVDFLEKAAQIIKEEWLVLGVDRVEIISLNPKEMLNEAVKLNNYEMILFGNISENPNDLFPFWHSSQRFYPGLNLALYKNPEVDSLIETIRESKDSDESRLGEDLKNLESLILEDAPAIFLFSLSYTYIHDKILEGFGANQIIEASDRFQGISDWNLLRARVIK</sequence>
<dbReference type="PIRSF" id="PIRSF002741">
    <property type="entry name" value="MppA"/>
    <property type="match status" value="1"/>
</dbReference>
<dbReference type="InterPro" id="IPR030678">
    <property type="entry name" value="Peptide/Ni-bd"/>
</dbReference>
<comment type="similarity">
    <text evidence="1">Belongs to the bacterial solute-binding protein 5 family.</text>
</comment>
<accession>A0A2H0WQX2</accession>
<protein>
    <recommendedName>
        <fullName evidence="4">Solute-binding protein family 5 domain-containing protein</fullName>
    </recommendedName>
</protein>
<keyword evidence="3" id="KW-0732">Signal</keyword>
<dbReference type="InterPro" id="IPR039424">
    <property type="entry name" value="SBP_5"/>
</dbReference>
<dbReference type="EMBL" id="PEZI01000068">
    <property type="protein sequence ID" value="PIS14338.1"/>
    <property type="molecule type" value="Genomic_DNA"/>
</dbReference>
<feature type="domain" description="Solute-binding protein family 5" evidence="4">
    <location>
        <begin position="88"/>
        <end position="439"/>
    </location>
</feature>
<evidence type="ECO:0000256" key="1">
    <source>
        <dbReference type="ARBA" id="ARBA00005695"/>
    </source>
</evidence>
<dbReference type="Pfam" id="PF00496">
    <property type="entry name" value="SBP_bac_5"/>
    <property type="match status" value="1"/>
</dbReference>
<dbReference type="Gene3D" id="3.40.190.10">
    <property type="entry name" value="Periplasmic binding protein-like II"/>
    <property type="match status" value="1"/>
</dbReference>
<dbReference type="SUPFAM" id="SSF53850">
    <property type="entry name" value="Periplasmic binding protein-like II"/>
    <property type="match status" value="1"/>
</dbReference>
<evidence type="ECO:0000256" key="3">
    <source>
        <dbReference type="ARBA" id="ARBA00022729"/>
    </source>
</evidence>
<evidence type="ECO:0000313" key="5">
    <source>
        <dbReference type="EMBL" id="PIS14338.1"/>
    </source>
</evidence>
<dbReference type="InterPro" id="IPR000914">
    <property type="entry name" value="SBP_5_dom"/>
</dbReference>
<evidence type="ECO:0000256" key="2">
    <source>
        <dbReference type="ARBA" id="ARBA00022448"/>
    </source>
</evidence>